<evidence type="ECO:0000313" key="3">
    <source>
        <dbReference type="Proteomes" id="UP000466632"/>
    </source>
</evidence>
<protein>
    <submittedName>
        <fullName evidence="2">Uncharacterized protein</fullName>
    </submittedName>
</protein>
<keyword evidence="3" id="KW-1185">Reference proteome</keyword>
<keyword evidence="1" id="KW-0732">Signal</keyword>
<reference evidence="2 3" key="1">
    <citation type="journal article" date="2019" name="Emerg. Microbes Infect.">
        <title>Comprehensive subspecies identification of 175 nontuberculous mycobacteria species based on 7547 genomic profiles.</title>
        <authorList>
            <person name="Matsumoto Y."/>
            <person name="Kinjo T."/>
            <person name="Motooka D."/>
            <person name="Nabeya D."/>
            <person name="Jung N."/>
            <person name="Uechi K."/>
            <person name="Horii T."/>
            <person name="Iida T."/>
            <person name="Fujita J."/>
            <person name="Nakamura S."/>
        </authorList>
    </citation>
    <scope>NUCLEOTIDE SEQUENCE [LARGE SCALE GENOMIC DNA]</scope>
    <source>
        <strain evidence="2 3">JCM 16018</strain>
    </source>
</reference>
<dbReference type="RefSeq" id="WP_232075433.1">
    <property type="nucleotide sequence ID" value="NZ_AP022582.1"/>
</dbReference>
<feature type="signal peptide" evidence="1">
    <location>
        <begin position="1"/>
        <end position="27"/>
    </location>
</feature>
<feature type="chain" id="PRO_5029494048" evidence="1">
    <location>
        <begin position="28"/>
        <end position="136"/>
    </location>
</feature>
<organism evidence="2 3">
    <name type="scientific">Mycobacterium seoulense</name>
    <dbReference type="NCBI Taxonomy" id="386911"/>
    <lineage>
        <taxon>Bacteria</taxon>
        <taxon>Bacillati</taxon>
        <taxon>Actinomycetota</taxon>
        <taxon>Actinomycetes</taxon>
        <taxon>Mycobacteriales</taxon>
        <taxon>Mycobacteriaceae</taxon>
        <taxon>Mycobacterium</taxon>
    </lineage>
</organism>
<gene>
    <name evidence="2" type="ORF">MSEO_23570</name>
</gene>
<dbReference type="Proteomes" id="UP000466632">
    <property type="component" value="Chromosome"/>
</dbReference>
<name>A0A7I7P275_9MYCO</name>
<dbReference type="AlphaFoldDB" id="A0A7I7P275"/>
<sequence>MLRKALTAAAAVLGGAGTVLFVPSAAADQDNYVAFLSPSRNISCEIDYQRRGIPDGAFCFSVSPPASVTMDTSGFLSRCAGESCLANPAEGTPILGYGQTMGAGPFTCRSETGGVTCTVVSGRGFTISNAGIAAVG</sequence>
<dbReference type="KEGG" id="mseo:MSEO_23570"/>
<evidence type="ECO:0000313" key="2">
    <source>
        <dbReference type="EMBL" id="BBY01858.1"/>
    </source>
</evidence>
<proteinExistence type="predicted"/>
<dbReference type="EMBL" id="AP022582">
    <property type="protein sequence ID" value="BBY01858.1"/>
    <property type="molecule type" value="Genomic_DNA"/>
</dbReference>
<accession>A0A7I7P275</accession>
<evidence type="ECO:0000256" key="1">
    <source>
        <dbReference type="SAM" id="SignalP"/>
    </source>
</evidence>